<dbReference type="EMBL" id="JAJSOF020000015">
    <property type="protein sequence ID" value="KAJ4441081.1"/>
    <property type="molecule type" value="Genomic_DNA"/>
</dbReference>
<evidence type="ECO:0000256" key="1">
    <source>
        <dbReference type="SAM" id="MobiDB-lite"/>
    </source>
</evidence>
<feature type="domain" description="Transposase Tc1-like" evidence="2">
    <location>
        <begin position="36"/>
        <end position="68"/>
    </location>
</feature>
<keyword evidence="4" id="KW-1185">Reference proteome</keyword>
<accession>A0ABQ8T4T5</accession>
<feature type="region of interest" description="Disordered" evidence="1">
    <location>
        <begin position="61"/>
        <end position="117"/>
    </location>
</feature>
<comment type="caution">
    <text evidence="3">The sequence shown here is derived from an EMBL/GenBank/DDBJ whole genome shotgun (WGS) entry which is preliminary data.</text>
</comment>
<evidence type="ECO:0000313" key="3">
    <source>
        <dbReference type="EMBL" id="KAJ4441081.1"/>
    </source>
</evidence>
<gene>
    <name evidence="3" type="ORF">ANN_10931</name>
</gene>
<evidence type="ECO:0000313" key="4">
    <source>
        <dbReference type="Proteomes" id="UP001148838"/>
    </source>
</evidence>
<protein>
    <recommendedName>
        <fullName evidence="2">Transposase Tc1-like domain-containing protein</fullName>
    </recommendedName>
</protein>
<organism evidence="3 4">
    <name type="scientific">Periplaneta americana</name>
    <name type="common">American cockroach</name>
    <name type="synonym">Blatta americana</name>
    <dbReference type="NCBI Taxonomy" id="6978"/>
    <lineage>
        <taxon>Eukaryota</taxon>
        <taxon>Metazoa</taxon>
        <taxon>Ecdysozoa</taxon>
        <taxon>Arthropoda</taxon>
        <taxon>Hexapoda</taxon>
        <taxon>Insecta</taxon>
        <taxon>Pterygota</taxon>
        <taxon>Neoptera</taxon>
        <taxon>Polyneoptera</taxon>
        <taxon>Dictyoptera</taxon>
        <taxon>Blattodea</taxon>
        <taxon>Blattoidea</taxon>
        <taxon>Blattidae</taxon>
        <taxon>Blattinae</taxon>
        <taxon>Periplaneta</taxon>
    </lineage>
</organism>
<name>A0ABQ8T4T5_PERAM</name>
<dbReference type="Pfam" id="PF01498">
    <property type="entry name" value="HTH_Tnp_Tc3_2"/>
    <property type="match status" value="1"/>
</dbReference>
<proteinExistence type="predicted"/>
<reference evidence="3 4" key="1">
    <citation type="journal article" date="2022" name="Allergy">
        <title>Genome assembly and annotation of Periplaneta americana reveal a comprehensive cockroach allergen profile.</title>
        <authorList>
            <person name="Wang L."/>
            <person name="Xiong Q."/>
            <person name="Saelim N."/>
            <person name="Wang L."/>
            <person name="Nong W."/>
            <person name="Wan A.T."/>
            <person name="Shi M."/>
            <person name="Liu X."/>
            <person name="Cao Q."/>
            <person name="Hui J.H.L."/>
            <person name="Sookrung N."/>
            <person name="Leung T.F."/>
            <person name="Tungtrongchitr A."/>
            <person name="Tsui S.K.W."/>
        </authorList>
    </citation>
    <scope>NUCLEOTIDE SEQUENCE [LARGE SCALE GENOMIC DNA]</scope>
    <source>
        <strain evidence="3">PWHHKU_190912</strain>
    </source>
</reference>
<dbReference type="InterPro" id="IPR002492">
    <property type="entry name" value="Transposase_Tc1-like"/>
</dbReference>
<evidence type="ECO:0000259" key="2">
    <source>
        <dbReference type="Pfam" id="PF01498"/>
    </source>
</evidence>
<dbReference type="Proteomes" id="UP001148838">
    <property type="component" value="Unassembled WGS sequence"/>
</dbReference>
<feature type="compositionally biased region" description="Basic and acidic residues" evidence="1">
    <location>
        <begin position="67"/>
        <end position="79"/>
    </location>
</feature>
<feature type="compositionally biased region" description="Basic and acidic residues" evidence="1">
    <location>
        <begin position="100"/>
        <end position="117"/>
    </location>
</feature>
<sequence>MSPGSSTESYPAFARLRGYSLRKIGNVVKKSHSIILQQASGKKISSQTVRRVLWQHGYRGRIPRKRPCNDAKTDQKEETELVGSLVEKELPSEGCTGRNGEQEKSPGQKKISDDRRH</sequence>